<comment type="caution">
    <text evidence="13">The sequence shown here is derived from an EMBL/GenBank/DDBJ whole genome shotgun (WGS) entry which is preliminary data.</text>
</comment>
<dbReference type="Pfam" id="PF01593">
    <property type="entry name" value="Amino_oxidase"/>
    <property type="match status" value="1"/>
</dbReference>
<comment type="function">
    <text evidence="1 11">Catalyzes the 6-electron oxidation of protoporphyrinogen-IX to form protoporphyrin-IX.</text>
</comment>
<dbReference type="OrthoDB" id="419752at2759"/>
<keyword evidence="5 11" id="KW-0285">Flavoprotein</keyword>
<dbReference type="AlphaFoldDB" id="A0A484B5U4"/>
<keyword evidence="14" id="KW-1185">Reference proteome</keyword>
<dbReference type="FunFam" id="3.50.50.60:FF:000193">
    <property type="entry name" value="Protoporphyrinogen oxidase"/>
    <property type="match status" value="1"/>
</dbReference>
<dbReference type="STRING" id="7232.A0A484B5U4"/>
<keyword evidence="7 11" id="KW-0560">Oxidoreductase</keyword>
<evidence type="ECO:0000256" key="3">
    <source>
        <dbReference type="ARBA" id="ARBA00010551"/>
    </source>
</evidence>
<dbReference type="NCBIfam" id="TIGR00562">
    <property type="entry name" value="proto_IX_ox"/>
    <property type="match status" value="1"/>
</dbReference>
<evidence type="ECO:0000256" key="6">
    <source>
        <dbReference type="ARBA" id="ARBA00022827"/>
    </source>
</evidence>
<name>A0A484B5U4_DRONA</name>
<dbReference type="Gene3D" id="3.50.50.60">
    <property type="entry name" value="FAD/NAD(P)-binding domain"/>
    <property type="match status" value="1"/>
</dbReference>
<dbReference type="InterPro" id="IPR036188">
    <property type="entry name" value="FAD/NAD-bd_sf"/>
</dbReference>
<dbReference type="Proteomes" id="UP000295192">
    <property type="component" value="Unassembled WGS sequence"/>
</dbReference>
<proteinExistence type="inferred from homology"/>
<feature type="domain" description="Amine oxidase" evidence="12">
    <location>
        <begin position="10"/>
        <end position="471"/>
    </location>
</feature>
<keyword evidence="9 11" id="KW-0627">Porphyrin biosynthesis</keyword>
<keyword evidence="6 11" id="KW-0274">FAD</keyword>
<reference evidence="13 14" key="1">
    <citation type="journal article" date="2019" name="J. Hered.">
        <title>An Improved Genome Assembly for Drosophila navojoa, the Basal Species in the mojavensis Cluster.</title>
        <authorList>
            <person name="Vanderlinde T."/>
            <person name="Dupim E.G."/>
            <person name="Nazario-Yepiz N.O."/>
            <person name="Carvalho A.B."/>
        </authorList>
    </citation>
    <scope>NUCLEOTIDE SEQUENCE [LARGE SCALE GENOMIC DNA]</scope>
    <source>
        <strain evidence="13">Navoj_Jal97</strain>
        <tissue evidence="13">Whole organism</tissue>
    </source>
</reference>
<dbReference type="PANTHER" id="PTHR42923:SF3">
    <property type="entry name" value="PROTOPORPHYRINOGEN OXIDASE"/>
    <property type="match status" value="1"/>
</dbReference>
<dbReference type="SUPFAM" id="SSF51905">
    <property type="entry name" value="FAD/NAD(P)-binding domain"/>
    <property type="match status" value="1"/>
</dbReference>
<dbReference type="EC" id="1.3.3.4" evidence="4 11"/>
<evidence type="ECO:0000256" key="5">
    <source>
        <dbReference type="ARBA" id="ARBA00022630"/>
    </source>
</evidence>
<comment type="cofactor">
    <cofactor evidence="11">
        <name>FAD</name>
        <dbReference type="ChEBI" id="CHEBI:57692"/>
    </cofactor>
    <text evidence="11">Binds 1 FAD per subunit.</text>
</comment>
<evidence type="ECO:0000256" key="10">
    <source>
        <dbReference type="ARBA" id="ARBA00047554"/>
    </source>
</evidence>
<evidence type="ECO:0000256" key="7">
    <source>
        <dbReference type="ARBA" id="ARBA00023002"/>
    </source>
</evidence>
<dbReference type="OMA" id="WFDQWFG"/>
<dbReference type="PANTHER" id="PTHR42923">
    <property type="entry name" value="PROTOPORPHYRINOGEN OXIDASE"/>
    <property type="match status" value="1"/>
</dbReference>
<dbReference type="EMBL" id="LSRL02000117">
    <property type="protein sequence ID" value="TDG44133.1"/>
    <property type="molecule type" value="Genomic_DNA"/>
</dbReference>
<evidence type="ECO:0000313" key="13">
    <source>
        <dbReference type="EMBL" id="TDG44133.1"/>
    </source>
</evidence>
<dbReference type="InterPro" id="IPR002937">
    <property type="entry name" value="Amino_oxidase"/>
</dbReference>
<dbReference type="GO" id="GO:0004729">
    <property type="term" value="F:oxygen-dependent protoporphyrinogen oxidase activity"/>
    <property type="evidence" value="ECO:0007669"/>
    <property type="project" value="UniProtKB-UniRule"/>
</dbReference>
<evidence type="ECO:0000256" key="2">
    <source>
        <dbReference type="ARBA" id="ARBA00005073"/>
    </source>
</evidence>
<organism evidence="13 14">
    <name type="scientific">Drosophila navojoa</name>
    <name type="common">Fruit fly</name>
    <dbReference type="NCBI Taxonomy" id="7232"/>
    <lineage>
        <taxon>Eukaryota</taxon>
        <taxon>Metazoa</taxon>
        <taxon>Ecdysozoa</taxon>
        <taxon>Arthropoda</taxon>
        <taxon>Hexapoda</taxon>
        <taxon>Insecta</taxon>
        <taxon>Pterygota</taxon>
        <taxon>Neoptera</taxon>
        <taxon>Endopterygota</taxon>
        <taxon>Diptera</taxon>
        <taxon>Brachycera</taxon>
        <taxon>Muscomorpha</taxon>
        <taxon>Ephydroidea</taxon>
        <taxon>Drosophilidae</taxon>
        <taxon>Drosophila</taxon>
    </lineage>
</organism>
<dbReference type="SUPFAM" id="SSF54373">
    <property type="entry name" value="FAD-linked reductases, C-terminal domain"/>
    <property type="match status" value="1"/>
</dbReference>
<protein>
    <recommendedName>
        <fullName evidence="4 11">Protoporphyrinogen oxidase</fullName>
        <ecNumber evidence="4 11">1.3.3.4</ecNumber>
    </recommendedName>
</protein>
<keyword evidence="8 11" id="KW-0350">Heme biosynthesis</keyword>
<evidence type="ECO:0000313" key="14">
    <source>
        <dbReference type="Proteomes" id="UP000295192"/>
    </source>
</evidence>
<evidence type="ECO:0000256" key="11">
    <source>
        <dbReference type="RuleBase" id="RU367069"/>
    </source>
</evidence>
<evidence type="ECO:0000256" key="4">
    <source>
        <dbReference type="ARBA" id="ARBA00012867"/>
    </source>
</evidence>
<accession>A0A484B5U4</accession>
<evidence type="ECO:0000259" key="12">
    <source>
        <dbReference type="Pfam" id="PF01593"/>
    </source>
</evidence>
<dbReference type="GO" id="GO:0006782">
    <property type="term" value="P:protoporphyrinogen IX biosynthetic process"/>
    <property type="evidence" value="ECO:0007669"/>
    <property type="project" value="UniProtKB-UniRule"/>
</dbReference>
<gene>
    <name evidence="13" type="ORF">AWZ03_009464</name>
</gene>
<comment type="catalytic activity">
    <reaction evidence="10 11">
        <text>protoporphyrinogen IX + 3 O2 = protoporphyrin IX + 3 H2O2</text>
        <dbReference type="Rhea" id="RHEA:25576"/>
        <dbReference type="ChEBI" id="CHEBI:15379"/>
        <dbReference type="ChEBI" id="CHEBI:16240"/>
        <dbReference type="ChEBI" id="CHEBI:57306"/>
        <dbReference type="ChEBI" id="CHEBI:57307"/>
        <dbReference type="EC" id="1.3.3.4"/>
    </reaction>
</comment>
<evidence type="ECO:0000256" key="9">
    <source>
        <dbReference type="ARBA" id="ARBA00023244"/>
    </source>
</evidence>
<comment type="similarity">
    <text evidence="3 11">Belongs to the protoporphyrinogen/coproporphyrinogen oxidase family. Protoporphyrinogen oxidase subfamily.</text>
</comment>
<dbReference type="GO" id="GO:0005743">
    <property type="term" value="C:mitochondrial inner membrane"/>
    <property type="evidence" value="ECO:0007669"/>
    <property type="project" value="UniProtKB-SubCell"/>
</dbReference>
<dbReference type="UniPathway" id="UPA00251">
    <property type="reaction ID" value="UER00324"/>
</dbReference>
<evidence type="ECO:0000256" key="8">
    <source>
        <dbReference type="ARBA" id="ARBA00023133"/>
    </source>
</evidence>
<dbReference type="InterPro" id="IPR004572">
    <property type="entry name" value="Protoporphyrinogen_oxidase"/>
</dbReference>
<evidence type="ECO:0000256" key="1">
    <source>
        <dbReference type="ARBA" id="ARBA00002600"/>
    </source>
</evidence>
<comment type="subcellular location">
    <subcellularLocation>
        <location evidence="11">Mitochondrion inner membrane</location>
    </subcellularLocation>
</comment>
<dbReference type="InterPro" id="IPR050464">
    <property type="entry name" value="Zeta_carotene_desat/Oxidored"/>
</dbReference>
<comment type="pathway">
    <text evidence="2 11">Porphyrin-containing compound metabolism; protoporphyrin-IX biosynthesis; protoporphyrin-IX from protoporphyrinogen-IX: step 1/1.</text>
</comment>
<sequence>MTTAVLGAGLSGLSAGYYLLRRFGKPLTIYEASPRVGGWIRTEGHKDRGFLFEGGPRTIRPKGVAGANTLELIEELELPIHPIPSSHVAAKNRMLYAKGQVCMLPNSPKGLIRTVPPFTKPLYRALLHDLFTGSTLAKNEDESIYSFTKRRFGKEIADYAISPMICGICAGDAHEISVRFLMETLFENEQKYGGVLKGAFYARFKDKVDENKTGLFAKGEPQLFKQATKEKWAMYGVEDGLEQLPRAMRKYLGEHDVNVQLSSKCSNLTFSSDGARISLRDAEVPVRHVISALPAHQLASVVRAQHPSLAAQLLEIPYVDVVVVNIQYNSDQLLKHNGFGLLVPPVEKLPILGVIFDSCCFDMAGNTILTVMMGGRWFDQWFGNQPSQKKLRDIAHQHVRQILQIKEEPMFSRVHILHKCIPQYTVGHKRRVENIRKYIKDYKLPLSLCGAAYDGVGINDVILSARRQVEELPSPSEP</sequence>